<organism evidence="1 2">
    <name type="scientific">Fragariocoptes setiger</name>
    <dbReference type="NCBI Taxonomy" id="1670756"/>
    <lineage>
        <taxon>Eukaryota</taxon>
        <taxon>Metazoa</taxon>
        <taxon>Ecdysozoa</taxon>
        <taxon>Arthropoda</taxon>
        <taxon>Chelicerata</taxon>
        <taxon>Arachnida</taxon>
        <taxon>Acari</taxon>
        <taxon>Acariformes</taxon>
        <taxon>Trombidiformes</taxon>
        <taxon>Prostigmata</taxon>
        <taxon>Eupodina</taxon>
        <taxon>Eriophyoidea</taxon>
        <taxon>Phytoptidae</taxon>
        <taxon>Fragariocoptes</taxon>
    </lineage>
</organism>
<evidence type="ECO:0000313" key="1">
    <source>
        <dbReference type="EMBL" id="KAG9509743.1"/>
    </source>
</evidence>
<name>A0ABQ7S8R0_9ACAR</name>
<protein>
    <submittedName>
        <fullName evidence="1">Uncharacterized protein</fullName>
    </submittedName>
</protein>
<reference evidence="1 2" key="1">
    <citation type="submission" date="2020-10" db="EMBL/GenBank/DDBJ databases">
        <authorList>
            <person name="Klimov P.B."/>
            <person name="Dyachkov S.M."/>
            <person name="Chetverikov P.E."/>
        </authorList>
    </citation>
    <scope>NUCLEOTIDE SEQUENCE [LARGE SCALE GENOMIC DNA]</scope>
    <source>
        <strain evidence="1">BMOC 18-1129-001#AD2665</strain>
        <tissue evidence="1">Entire mites</tissue>
    </source>
</reference>
<evidence type="ECO:0000313" key="2">
    <source>
        <dbReference type="Proteomes" id="UP000825002"/>
    </source>
</evidence>
<accession>A0ABQ7S8R0</accession>
<sequence>MPEVLNHRLNNKKHTHIRMEMLKAVRTSTMSLWRAHPAAPIAVLCLNRRLSTVHQSLLSQVFGMLMHLCVDCVSCHRQRTIMRPTRFIMPIELAPPACNVRVCGHLTVARY</sequence>
<dbReference type="Proteomes" id="UP000825002">
    <property type="component" value="Unassembled WGS sequence"/>
</dbReference>
<comment type="caution">
    <text evidence="1">The sequence shown here is derived from an EMBL/GenBank/DDBJ whole genome shotgun (WGS) entry which is preliminary data.</text>
</comment>
<dbReference type="EMBL" id="JAIFTH010000355">
    <property type="protein sequence ID" value="KAG9509743.1"/>
    <property type="molecule type" value="Genomic_DNA"/>
</dbReference>
<keyword evidence="2" id="KW-1185">Reference proteome</keyword>
<proteinExistence type="predicted"/>
<gene>
    <name evidence="1" type="ORF">GZH46_01728</name>
</gene>